<name>A0A2G5B5W9_COERN</name>
<organism evidence="1 2">
    <name type="scientific">Coemansia reversa (strain ATCC 12441 / NRRL 1564)</name>
    <dbReference type="NCBI Taxonomy" id="763665"/>
    <lineage>
        <taxon>Eukaryota</taxon>
        <taxon>Fungi</taxon>
        <taxon>Fungi incertae sedis</taxon>
        <taxon>Zoopagomycota</taxon>
        <taxon>Kickxellomycotina</taxon>
        <taxon>Kickxellomycetes</taxon>
        <taxon>Kickxellales</taxon>
        <taxon>Kickxellaceae</taxon>
        <taxon>Coemansia</taxon>
    </lineage>
</organism>
<accession>A0A2G5B5W9</accession>
<evidence type="ECO:0000313" key="1">
    <source>
        <dbReference type="EMBL" id="PIA14394.1"/>
    </source>
</evidence>
<proteinExistence type="predicted"/>
<gene>
    <name evidence="1" type="ORF">COEREDRAFT_10447</name>
</gene>
<keyword evidence="2" id="KW-1185">Reference proteome</keyword>
<dbReference type="AlphaFoldDB" id="A0A2G5B5W9"/>
<evidence type="ECO:0000313" key="2">
    <source>
        <dbReference type="Proteomes" id="UP000242474"/>
    </source>
</evidence>
<dbReference type="EMBL" id="KZ303518">
    <property type="protein sequence ID" value="PIA14394.1"/>
    <property type="molecule type" value="Genomic_DNA"/>
</dbReference>
<reference evidence="1 2" key="1">
    <citation type="journal article" date="2015" name="Genome Biol. Evol.">
        <title>Phylogenomic analyses indicate that early fungi evolved digesting cell walls of algal ancestors of land plants.</title>
        <authorList>
            <person name="Chang Y."/>
            <person name="Wang S."/>
            <person name="Sekimoto S."/>
            <person name="Aerts A.L."/>
            <person name="Choi C."/>
            <person name="Clum A."/>
            <person name="LaButti K.M."/>
            <person name="Lindquist E.A."/>
            <person name="Yee Ngan C."/>
            <person name="Ohm R.A."/>
            <person name="Salamov A.A."/>
            <person name="Grigoriev I.V."/>
            <person name="Spatafora J.W."/>
            <person name="Berbee M.L."/>
        </authorList>
    </citation>
    <scope>NUCLEOTIDE SEQUENCE [LARGE SCALE GENOMIC DNA]</scope>
    <source>
        <strain evidence="1 2">NRRL 1564</strain>
    </source>
</reference>
<sequence length="196" mass="20979">MENDGNVEQDQVVKISVLTPAAEEPVTRQYEGSVAPLRLARLAADASDGDAIAWVATAEHLAALLNVQAEQALICLMKGTAFCHSLMSFYHLYQALGEELGDVAIAMYTSYLPVSLHIVVFSLGPDAILDTAMQVVAANIEAVRQAEVSGSAMKIDALGFGAFVPKYVTKCTVFAVNGKLASAPDAANQYHKYYHD</sequence>
<dbReference type="Proteomes" id="UP000242474">
    <property type="component" value="Unassembled WGS sequence"/>
</dbReference>
<protein>
    <submittedName>
        <fullName evidence="1">Uncharacterized protein</fullName>
    </submittedName>
</protein>